<protein>
    <recommendedName>
        <fullName evidence="1">Heterokaryon incompatibility domain-containing protein</fullName>
    </recommendedName>
</protein>
<feature type="non-terminal residue" evidence="2">
    <location>
        <position position="1"/>
    </location>
</feature>
<dbReference type="Proteomes" id="UP000005206">
    <property type="component" value="Chromosome 7"/>
</dbReference>
<name>C7YXI8_FUSV7</name>
<feature type="domain" description="Heterokaryon incompatibility" evidence="1">
    <location>
        <begin position="62"/>
        <end position="156"/>
    </location>
</feature>
<feature type="non-terminal residue" evidence="2">
    <location>
        <position position="162"/>
    </location>
</feature>
<dbReference type="RefSeq" id="XP_003049309.1">
    <property type="nucleotide sequence ID" value="XM_003049263.1"/>
</dbReference>
<dbReference type="KEGG" id="nhe:NECHADRAFT_19229"/>
<dbReference type="PANTHER" id="PTHR33112">
    <property type="entry name" value="DOMAIN PROTEIN, PUTATIVE-RELATED"/>
    <property type="match status" value="1"/>
</dbReference>
<evidence type="ECO:0000313" key="2">
    <source>
        <dbReference type="EMBL" id="EEU43596.1"/>
    </source>
</evidence>
<dbReference type="AlphaFoldDB" id="C7YXI8"/>
<dbReference type="HOGENOM" id="CLU_102622_1_0_1"/>
<evidence type="ECO:0000313" key="3">
    <source>
        <dbReference type="Proteomes" id="UP000005206"/>
    </source>
</evidence>
<reference evidence="2 3" key="1">
    <citation type="journal article" date="2009" name="PLoS Genet.">
        <title>The genome of Nectria haematococca: contribution of supernumerary chromosomes to gene expansion.</title>
        <authorList>
            <person name="Coleman J.J."/>
            <person name="Rounsley S.D."/>
            <person name="Rodriguez-Carres M."/>
            <person name="Kuo A."/>
            <person name="Wasmann C.C."/>
            <person name="Grimwood J."/>
            <person name="Schmutz J."/>
            <person name="Taga M."/>
            <person name="White G.J."/>
            <person name="Zhou S."/>
            <person name="Schwartz D.C."/>
            <person name="Freitag M."/>
            <person name="Ma L.J."/>
            <person name="Danchin E.G."/>
            <person name="Henrissat B."/>
            <person name="Coutinho P.M."/>
            <person name="Nelson D.R."/>
            <person name="Straney D."/>
            <person name="Napoli C.A."/>
            <person name="Barker B.M."/>
            <person name="Gribskov M."/>
            <person name="Rep M."/>
            <person name="Kroken S."/>
            <person name="Molnar I."/>
            <person name="Rensing C."/>
            <person name="Kennell J.C."/>
            <person name="Zamora J."/>
            <person name="Farman M.L."/>
            <person name="Selker E.U."/>
            <person name="Salamov A."/>
            <person name="Shapiro H."/>
            <person name="Pangilinan J."/>
            <person name="Lindquist E."/>
            <person name="Lamers C."/>
            <person name="Grigoriev I.V."/>
            <person name="Geiser D.M."/>
            <person name="Covert S.F."/>
            <person name="Temporini E."/>
            <person name="Vanetten H.D."/>
        </authorList>
    </citation>
    <scope>NUCLEOTIDE SEQUENCE [LARGE SCALE GENOMIC DNA]</scope>
    <source>
        <strain evidence="3">ATCC MYA-4622 / CBS 123669 / FGSC 9596 / NRRL 45880 / 77-13-4</strain>
    </source>
</reference>
<dbReference type="STRING" id="660122.C7YXI8"/>
<dbReference type="GeneID" id="9666290"/>
<dbReference type="OMA" id="DTREMAP"/>
<dbReference type="EMBL" id="GG698902">
    <property type="protein sequence ID" value="EEU43596.1"/>
    <property type="molecule type" value="Genomic_DNA"/>
</dbReference>
<sequence length="162" mass="18324">PAISVNDPAFTKLATTWVATCNREHKECLILHPTYRPSRLIHIVDVGHVRLIISNKEASAPYVAFSHCWGKVQTIKLLDSNINKLQAGLPLVQLPNTYQEAIRLCCEIGFHYIWIDSLCIIQDSAEDWAREAKDMKLVYEHAIFNLCSATASDSSGRSFIRR</sequence>
<organism evidence="2 3">
    <name type="scientific">Fusarium vanettenii (strain ATCC MYA-4622 / CBS 123669 / FGSC 9596 / NRRL 45880 / 77-13-4)</name>
    <name type="common">Fusarium solani subsp. pisi</name>
    <dbReference type="NCBI Taxonomy" id="660122"/>
    <lineage>
        <taxon>Eukaryota</taxon>
        <taxon>Fungi</taxon>
        <taxon>Dikarya</taxon>
        <taxon>Ascomycota</taxon>
        <taxon>Pezizomycotina</taxon>
        <taxon>Sordariomycetes</taxon>
        <taxon>Hypocreomycetidae</taxon>
        <taxon>Hypocreales</taxon>
        <taxon>Nectriaceae</taxon>
        <taxon>Fusarium</taxon>
        <taxon>Fusarium solani species complex</taxon>
        <taxon>Fusarium vanettenii</taxon>
    </lineage>
</organism>
<evidence type="ECO:0000259" key="1">
    <source>
        <dbReference type="Pfam" id="PF06985"/>
    </source>
</evidence>
<accession>C7YXI8</accession>
<dbReference type="PANTHER" id="PTHR33112:SF11">
    <property type="entry name" value="HETEROKARYON INCOMPATIBILITY DOMAIN-CONTAINING PROTEIN"/>
    <property type="match status" value="1"/>
</dbReference>
<dbReference type="InParanoid" id="C7YXI8"/>
<dbReference type="OrthoDB" id="5347061at2759"/>
<gene>
    <name evidence="2" type="ORF">NECHADRAFT_19229</name>
</gene>
<keyword evidence="3" id="KW-1185">Reference proteome</keyword>
<dbReference type="InterPro" id="IPR010730">
    <property type="entry name" value="HET"/>
</dbReference>
<dbReference type="Pfam" id="PF06985">
    <property type="entry name" value="HET"/>
    <property type="match status" value="1"/>
</dbReference>
<dbReference type="VEuPathDB" id="FungiDB:NECHADRAFT_19229"/>
<proteinExistence type="predicted"/>